<dbReference type="SUPFAM" id="SSF69118">
    <property type="entry name" value="AhpD-like"/>
    <property type="match status" value="1"/>
</dbReference>
<name>A0A382P3P9_9ZZZZ</name>
<accession>A0A382P3P9</accession>
<dbReference type="InterPro" id="IPR029032">
    <property type="entry name" value="AhpD-like"/>
</dbReference>
<dbReference type="Gene3D" id="1.20.1290.10">
    <property type="entry name" value="AhpD-like"/>
    <property type="match status" value="1"/>
</dbReference>
<sequence>MSWIRMIPEDEADGDLREMYTQEMTPHGVVDNIIKIHSLDPPSMRWHIDMYRQLMYGHGSRLKRAQREMIAVVVSSHNHCVY</sequence>
<reference evidence="1" key="1">
    <citation type="submission" date="2018-05" db="EMBL/GenBank/DDBJ databases">
        <authorList>
            <person name="Lanie J.A."/>
            <person name="Ng W.-L."/>
            <person name="Kazmierczak K.M."/>
            <person name="Andrzejewski T.M."/>
            <person name="Davidsen T.M."/>
            <person name="Wayne K.J."/>
            <person name="Tettelin H."/>
            <person name="Glass J.I."/>
            <person name="Rusch D."/>
            <person name="Podicherti R."/>
            <person name="Tsui H.-C.T."/>
            <person name="Winkler M.E."/>
        </authorList>
    </citation>
    <scope>NUCLEOTIDE SEQUENCE</scope>
</reference>
<dbReference type="AlphaFoldDB" id="A0A382P3P9"/>
<organism evidence="1">
    <name type="scientific">marine metagenome</name>
    <dbReference type="NCBI Taxonomy" id="408172"/>
    <lineage>
        <taxon>unclassified sequences</taxon>
        <taxon>metagenomes</taxon>
        <taxon>ecological metagenomes</taxon>
    </lineage>
</organism>
<evidence type="ECO:0000313" key="1">
    <source>
        <dbReference type="EMBL" id="SVC68044.1"/>
    </source>
</evidence>
<protein>
    <submittedName>
        <fullName evidence="1">Uncharacterized protein</fullName>
    </submittedName>
</protein>
<gene>
    <name evidence="1" type="ORF">METZ01_LOCUS320898</name>
</gene>
<proteinExistence type="predicted"/>
<dbReference type="EMBL" id="UINC01104690">
    <property type="protein sequence ID" value="SVC68044.1"/>
    <property type="molecule type" value="Genomic_DNA"/>
</dbReference>